<evidence type="ECO:0000259" key="3">
    <source>
        <dbReference type="Pfam" id="PF00156"/>
    </source>
</evidence>
<dbReference type="EC" id="2.4.2.8" evidence="4"/>
<evidence type="ECO:0000313" key="4">
    <source>
        <dbReference type="EMBL" id="AKO53893.1"/>
    </source>
</evidence>
<dbReference type="InterPro" id="IPR050408">
    <property type="entry name" value="HGPRT"/>
</dbReference>
<dbReference type="KEGG" id="mpq:ABA45_16840"/>
<dbReference type="PATRIC" id="fig|330734.3.peg.3539"/>
<dbReference type="GO" id="GO:0052657">
    <property type="term" value="F:guanine phosphoribosyltransferase activity"/>
    <property type="evidence" value="ECO:0007669"/>
    <property type="project" value="RHEA"/>
</dbReference>
<dbReference type="InterPro" id="IPR029057">
    <property type="entry name" value="PRTase-like"/>
</dbReference>
<keyword evidence="5" id="KW-1185">Reference proteome</keyword>
<comment type="catalytic activity">
    <reaction evidence="2">
        <text>IMP + diphosphate = hypoxanthine + 5-phospho-alpha-D-ribose 1-diphosphate</text>
        <dbReference type="Rhea" id="RHEA:17973"/>
        <dbReference type="ChEBI" id="CHEBI:17368"/>
        <dbReference type="ChEBI" id="CHEBI:33019"/>
        <dbReference type="ChEBI" id="CHEBI:58017"/>
        <dbReference type="ChEBI" id="CHEBI:58053"/>
        <dbReference type="EC" id="2.4.2.8"/>
    </reaction>
    <physiologicalReaction direction="right-to-left" evidence="2">
        <dbReference type="Rhea" id="RHEA:17975"/>
    </physiologicalReaction>
</comment>
<dbReference type="SUPFAM" id="SSF53271">
    <property type="entry name" value="PRTase-like"/>
    <property type="match status" value="1"/>
</dbReference>
<evidence type="ECO:0000256" key="1">
    <source>
        <dbReference type="ARBA" id="ARBA00048811"/>
    </source>
</evidence>
<dbReference type="RefSeq" id="WP_014872863.1">
    <property type="nucleotide sequence ID" value="NZ_CP011494.1"/>
</dbReference>
<dbReference type="Proteomes" id="UP000036406">
    <property type="component" value="Chromosome"/>
</dbReference>
<feature type="domain" description="Phosphoribosyltransferase" evidence="3">
    <location>
        <begin position="19"/>
        <end position="169"/>
    </location>
</feature>
<protein>
    <submittedName>
        <fullName evidence="4">Hypoxanthine-guanine phosphoribosyltransferase</fullName>
        <ecNumber evidence="4">2.4.2.8</ecNumber>
    </submittedName>
</protein>
<organism evidence="4 5">
    <name type="scientific">Marinobacter psychrophilus</name>
    <dbReference type="NCBI Taxonomy" id="330734"/>
    <lineage>
        <taxon>Bacteria</taxon>
        <taxon>Pseudomonadati</taxon>
        <taxon>Pseudomonadota</taxon>
        <taxon>Gammaproteobacteria</taxon>
        <taxon>Pseudomonadales</taxon>
        <taxon>Marinobacteraceae</taxon>
        <taxon>Marinobacter</taxon>
    </lineage>
</organism>
<dbReference type="PANTHER" id="PTHR43340">
    <property type="entry name" value="HYPOXANTHINE-GUANINE PHOSPHORIBOSYLTRANSFERASE"/>
    <property type="match status" value="1"/>
</dbReference>
<dbReference type="Gene3D" id="3.40.50.2020">
    <property type="match status" value="1"/>
</dbReference>
<evidence type="ECO:0000313" key="5">
    <source>
        <dbReference type="Proteomes" id="UP000036406"/>
    </source>
</evidence>
<dbReference type="GO" id="GO:0006178">
    <property type="term" value="P:guanine salvage"/>
    <property type="evidence" value="ECO:0007669"/>
    <property type="project" value="TreeGrafter"/>
</dbReference>
<accession>A0A0H4I819</accession>
<dbReference type="STRING" id="330734.ABA45_16840"/>
<dbReference type="AlphaFoldDB" id="A0A0H4I819"/>
<dbReference type="EMBL" id="CP011494">
    <property type="protein sequence ID" value="AKO53893.1"/>
    <property type="molecule type" value="Genomic_DNA"/>
</dbReference>
<dbReference type="GO" id="GO:0032264">
    <property type="term" value="P:IMP salvage"/>
    <property type="evidence" value="ECO:0007669"/>
    <property type="project" value="TreeGrafter"/>
</dbReference>
<dbReference type="GO" id="GO:0005829">
    <property type="term" value="C:cytosol"/>
    <property type="evidence" value="ECO:0007669"/>
    <property type="project" value="TreeGrafter"/>
</dbReference>
<gene>
    <name evidence="4" type="ORF">ABA45_16840</name>
</gene>
<dbReference type="NCBIfam" id="NF006605">
    <property type="entry name" value="PRK09162.1"/>
    <property type="match status" value="1"/>
</dbReference>
<evidence type="ECO:0000256" key="2">
    <source>
        <dbReference type="ARBA" id="ARBA00049402"/>
    </source>
</evidence>
<dbReference type="GO" id="GO:0004422">
    <property type="term" value="F:hypoxanthine phosphoribosyltransferase activity"/>
    <property type="evidence" value="ECO:0007669"/>
    <property type="project" value="TreeGrafter"/>
</dbReference>
<name>A0A0H4I819_9GAMM</name>
<keyword evidence="4" id="KW-0328">Glycosyltransferase</keyword>
<sequence>MIDTVAEMKQVMAEADCLVPNQQVQAAITALASAITERLEGSNPLVFCVMNGGLITTGQLLTQLNFPVQAEYLHATRYRQETTGGILEWKLRPEADMNDRIILIVDDILDEGTTLCAIADYCRAHGAAEVLTAVLVDKQHDRKCRPGLKADFTGMDVEDRFLFGFGMDYKGYWRNAPGIYAVKGL</sequence>
<dbReference type="PANTHER" id="PTHR43340:SF1">
    <property type="entry name" value="HYPOXANTHINE PHOSPHORIBOSYLTRANSFERASE"/>
    <property type="match status" value="1"/>
</dbReference>
<dbReference type="CDD" id="cd06223">
    <property type="entry name" value="PRTases_typeI"/>
    <property type="match status" value="1"/>
</dbReference>
<dbReference type="Pfam" id="PF00156">
    <property type="entry name" value="Pribosyltran"/>
    <property type="match status" value="1"/>
</dbReference>
<keyword evidence="4" id="KW-0808">Transferase</keyword>
<proteinExistence type="predicted"/>
<comment type="catalytic activity">
    <reaction evidence="1">
        <text>GMP + diphosphate = guanine + 5-phospho-alpha-D-ribose 1-diphosphate</text>
        <dbReference type="Rhea" id="RHEA:25424"/>
        <dbReference type="ChEBI" id="CHEBI:16235"/>
        <dbReference type="ChEBI" id="CHEBI:33019"/>
        <dbReference type="ChEBI" id="CHEBI:58017"/>
        <dbReference type="ChEBI" id="CHEBI:58115"/>
        <dbReference type="EC" id="2.4.2.8"/>
    </reaction>
    <physiologicalReaction direction="right-to-left" evidence="1">
        <dbReference type="Rhea" id="RHEA:25426"/>
    </physiologicalReaction>
</comment>
<dbReference type="GO" id="GO:0046100">
    <property type="term" value="P:hypoxanthine metabolic process"/>
    <property type="evidence" value="ECO:0007669"/>
    <property type="project" value="TreeGrafter"/>
</dbReference>
<reference evidence="4 5" key="1">
    <citation type="submission" date="2015-05" db="EMBL/GenBank/DDBJ databases">
        <title>Complete genome of Marinobacter psychrophilus strain 20041T isolated from sea-ice of the Canadian Basin.</title>
        <authorList>
            <person name="Song L."/>
            <person name="Ren L."/>
            <person name="Yu Y."/>
            <person name="Wang X."/>
        </authorList>
    </citation>
    <scope>NUCLEOTIDE SEQUENCE [LARGE SCALE GENOMIC DNA]</scope>
    <source>
        <strain evidence="4 5">20041</strain>
    </source>
</reference>
<dbReference type="GO" id="GO:0032263">
    <property type="term" value="P:GMP salvage"/>
    <property type="evidence" value="ECO:0007669"/>
    <property type="project" value="TreeGrafter"/>
</dbReference>
<dbReference type="InterPro" id="IPR000836">
    <property type="entry name" value="PRTase_dom"/>
</dbReference>
<dbReference type="GO" id="GO:0000287">
    <property type="term" value="F:magnesium ion binding"/>
    <property type="evidence" value="ECO:0007669"/>
    <property type="project" value="TreeGrafter"/>
</dbReference>